<organism evidence="1 2">
    <name type="scientific">Inquilinus limosus</name>
    <dbReference type="NCBI Taxonomy" id="171674"/>
    <lineage>
        <taxon>Bacteria</taxon>
        <taxon>Pseudomonadati</taxon>
        <taxon>Pseudomonadota</taxon>
        <taxon>Alphaproteobacteria</taxon>
        <taxon>Rhodospirillales</taxon>
        <taxon>Rhodospirillaceae</taxon>
        <taxon>Inquilinus</taxon>
    </lineage>
</organism>
<dbReference type="AlphaFoldDB" id="A0A211YVP1"/>
<keyword evidence="2" id="KW-1185">Reference proteome</keyword>
<evidence type="ECO:0008006" key="3">
    <source>
        <dbReference type="Google" id="ProtNLM"/>
    </source>
</evidence>
<accession>A0A211YVP1</accession>
<comment type="caution">
    <text evidence="1">The sequence shown here is derived from an EMBL/GenBank/DDBJ whole genome shotgun (WGS) entry which is preliminary data.</text>
</comment>
<proteinExistence type="predicted"/>
<gene>
    <name evidence="1" type="ORF">BWR60_34450</name>
</gene>
<dbReference type="RefSeq" id="WP_088157610.1">
    <property type="nucleotide sequence ID" value="NZ_NHON01000155.1"/>
</dbReference>
<name>A0A211YVP1_9PROT</name>
<dbReference type="EMBL" id="NHON01000155">
    <property type="protein sequence ID" value="OWJ57059.1"/>
    <property type="molecule type" value="Genomic_DNA"/>
</dbReference>
<dbReference type="Pfam" id="PF14196">
    <property type="entry name" value="ATC_hydrolase"/>
    <property type="match status" value="1"/>
</dbReference>
<protein>
    <recommendedName>
        <fullName evidence="3">L-2-amino-thiazoline-4-carboxylic acid hydrolase</fullName>
    </recommendedName>
</protein>
<reference evidence="2" key="1">
    <citation type="submission" date="2017-05" db="EMBL/GenBank/DDBJ databases">
        <authorList>
            <person name="Macchi M."/>
            <person name="Festa S."/>
            <person name="Coppotelli B.M."/>
            <person name="Morelli I.S."/>
        </authorList>
    </citation>
    <scope>NUCLEOTIDE SEQUENCE [LARGE SCALE GENOMIC DNA]</scope>
    <source>
        <strain evidence="2">I</strain>
    </source>
</reference>
<dbReference type="Proteomes" id="UP000196655">
    <property type="component" value="Unassembled WGS sequence"/>
</dbReference>
<evidence type="ECO:0000313" key="1">
    <source>
        <dbReference type="EMBL" id="OWJ57059.1"/>
    </source>
</evidence>
<sequence length="161" mass="17714">MTNKPTNKLLYDAIKDRGTAYLMVFRELKARYGEAEAKDVMRSASRAHGLRIGKSLAACAPRDFEGMARGFAKSPDDGSVFCPDIRRLDSTGLEVKMMACPIKDPWVEAGCSEEEIVTLLHCASALDEATLEAAGFDYEIELWSPGQEGCCLTRITEKTGR</sequence>
<dbReference type="InterPro" id="IPR026002">
    <property type="entry name" value="ATC_hydrolase-like"/>
</dbReference>
<evidence type="ECO:0000313" key="2">
    <source>
        <dbReference type="Proteomes" id="UP000196655"/>
    </source>
</evidence>
<dbReference type="OrthoDB" id="5454254at2"/>